<dbReference type="CDD" id="cd00165">
    <property type="entry name" value="S4"/>
    <property type="match status" value="1"/>
</dbReference>
<comment type="caution">
    <text evidence="3">The sequence shown here is derived from an EMBL/GenBank/DDBJ whole genome shotgun (WGS) entry which is preliminary data.</text>
</comment>
<gene>
    <name evidence="3" type="ORF">TE42_10600</name>
</gene>
<protein>
    <recommendedName>
        <fullName evidence="2">RNA-binding S4 domain-containing protein</fullName>
    </recommendedName>
</protein>
<dbReference type="Pfam" id="PF01479">
    <property type="entry name" value="S4"/>
    <property type="match status" value="1"/>
</dbReference>
<evidence type="ECO:0000313" key="4">
    <source>
        <dbReference type="Proteomes" id="UP000035067"/>
    </source>
</evidence>
<dbReference type="AlphaFoldDB" id="A0A0G2IVD4"/>
<dbReference type="InterPro" id="IPR017506">
    <property type="entry name" value="PSII_S4"/>
</dbReference>
<dbReference type="EMBL" id="JXQG01000110">
    <property type="protein sequence ID" value="KKZ10218.1"/>
    <property type="molecule type" value="Genomic_DNA"/>
</dbReference>
<proteinExistence type="predicted"/>
<dbReference type="InterPro" id="IPR036986">
    <property type="entry name" value="S4_RNA-bd_sf"/>
</dbReference>
<dbReference type="PATRIC" id="fig|1604020.3.peg.1337"/>
<evidence type="ECO:0000259" key="2">
    <source>
        <dbReference type="SMART" id="SM00363"/>
    </source>
</evidence>
<dbReference type="NCBIfam" id="TIGR03069">
    <property type="entry name" value="PS_II_S4"/>
    <property type="match status" value="1"/>
</dbReference>
<reference evidence="3 4" key="1">
    <citation type="submission" date="2015-01" db="EMBL/GenBank/DDBJ databases">
        <title>Lifestyle Evolution in Cyanobacterial Symbionts of Sponges.</title>
        <authorList>
            <person name="Burgsdorf I."/>
            <person name="Slaby B.M."/>
            <person name="Handley K.M."/>
            <person name="Haber M."/>
            <person name="Blom J."/>
            <person name="Marshall C.W."/>
            <person name="Gilbert J.A."/>
            <person name="Hentschel U."/>
            <person name="Steindler L."/>
        </authorList>
    </citation>
    <scope>NUCLEOTIDE SEQUENCE [LARGE SCALE GENOMIC DNA]</scope>
    <source>
        <strain evidence="3">SP3</strain>
    </source>
</reference>
<name>A0A0G2IVD4_9SYNE</name>
<sequence>MISSEAMDHVLAVAEAALRNWRPEPTGFLDPEERLRVEPVLQQRSGLHWRGSGGITPAERQRLLLAREELPLMDAPMDFALVELKGNFLFDPAELEDFEAALLATNVDPRGWGDVIFLGENGAQLITTPACAAALTGCSLQVRTVAVEATAVPWERLRHQPRQPRTITTVEASCRLDAVASAGLGLSRARMAAAISTGRVRLNGRTVLRPHTELRPGDVVVLRGRGELHLQSRTLTRRQRWRLQLLRR</sequence>
<dbReference type="PANTHER" id="PTHR13633">
    <property type="entry name" value="MITOCHONDRIAL TRANSCRIPTION RESCUE FACTOR 1"/>
    <property type="match status" value="1"/>
</dbReference>
<accession>A0A0G2IVD4</accession>
<dbReference type="Gene3D" id="3.30.1370.160">
    <property type="match status" value="1"/>
</dbReference>
<evidence type="ECO:0000256" key="1">
    <source>
        <dbReference type="PROSITE-ProRule" id="PRU00182"/>
    </source>
</evidence>
<feature type="domain" description="RNA-binding S4" evidence="2">
    <location>
        <begin position="174"/>
        <end position="231"/>
    </location>
</feature>
<dbReference type="InterPro" id="IPR002942">
    <property type="entry name" value="S4_RNA-bd"/>
</dbReference>
<dbReference type="Gene3D" id="3.10.290.10">
    <property type="entry name" value="RNA-binding S4 domain"/>
    <property type="match status" value="1"/>
</dbReference>
<dbReference type="SUPFAM" id="SSF55174">
    <property type="entry name" value="Alpha-L RNA-binding motif"/>
    <property type="match status" value="1"/>
</dbReference>
<evidence type="ECO:0000313" key="3">
    <source>
        <dbReference type="EMBL" id="KKZ10218.1"/>
    </source>
</evidence>
<dbReference type="GO" id="GO:0003723">
    <property type="term" value="F:RNA binding"/>
    <property type="evidence" value="ECO:0007669"/>
    <property type="project" value="UniProtKB-KW"/>
</dbReference>
<dbReference type="Proteomes" id="UP000035067">
    <property type="component" value="Unassembled WGS sequence"/>
</dbReference>
<dbReference type="PANTHER" id="PTHR13633:SF3">
    <property type="entry name" value="MITOCHONDRIAL TRANSCRIPTION RESCUE FACTOR 1"/>
    <property type="match status" value="1"/>
</dbReference>
<organism evidence="3 4">
    <name type="scientific">Candidatus Synechococcus spongiarum SP3</name>
    <dbReference type="NCBI Taxonomy" id="1604020"/>
    <lineage>
        <taxon>Bacteria</taxon>
        <taxon>Bacillati</taxon>
        <taxon>Cyanobacteriota</taxon>
        <taxon>Cyanophyceae</taxon>
        <taxon>Synechococcales</taxon>
        <taxon>Synechococcaceae</taxon>
        <taxon>Synechococcus</taxon>
    </lineage>
</organism>
<dbReference type="PROSITE" id="PS50889">
    <property type="entry name" value="S4"/>
    <property type="match status" value="1"/>
</dbReference>
<keyword evidence="1" id="KW-0694">RNA-binding</keyword>
<dbReference type="SMART" id="SM00363">
    <property type="entry name" value="S4"/>
    <property type="match status" value="1"/>
</dbReference>